<proteinExistence type="predicted"/>
<organism evidence="1 2">
    <name type="scientific">Yinghuangia soli</name>
    <dbReference type="NCBI Taxonomy" id="2908204"/>
    <lineage>
        <taxon>Bacteria</taxon>
        <taxon>Bacillati</taxon>
        <taxon>Actinomycetota</taxon>
        <taxon>Actinomycetes</taxon>
        <taxon>Kitasatosporales</taxon>
        <taxon>Streptomycetaceae</taxon>
        <taxon>Yinghuangia</taxon>
    </lineage>
</organism>
<evidence type="ECO:0000313" key="1">
    <source>
        <dbReference type="EMBL" id="MCF2530779.1"/>
    </source>
</evidence>
<sequence>MPLLPVAQLYARDTPGLDGPLGCDLLQVLWCPFEHGEEALPGVQLRWRRADDVAAVLTDPPAPFLVEHDEYVPEPCVVHPEQVREYPAPHELSRELRERVGVWEESVGLVYQYELGVATGWKLGGWGPWSFRDPSPEVCGVCDAVMLPFLYVDSTEWDGNDSWRPLEDADERQVDDRPAYMPTMVEIGRTHGMQIYTCPNSHDHPLSTVTQ</sequence>
<gene>
    <name evidence="1" type="ORF">LZ495_26670</name>
</gene>
<keyword evidence="2" id="KW-1185">Reference proteome</keyword>
<dbReference type="Proteomes" id="UP001165378">
    <property type="component" value="Unassembled WGS sequence"/>
</dbReference>
<name>A0AA41Q3C2_9ACTN</name>
<dbReference type="EMBL" id="JAKFHA010000018">
    <property type="protein sequence ID" value="MCF2530779.1"/>
    <property type="molecule type" value="Genomic_DNA"/>
</dbReference>
<protein>
    <submittedName>
        <fullName evidence="1">Uncharacterized protein</fullName>
    </submittedName>
</protein>
<comment type="caution">
    <text evidence="1">The sequence shown here is derived from an EMBL/GenBank/DDBJ whole genome shotgun (WGS) entry which is preliminary data.</text>
</comment>
<dbReference type="RefSeq" id="WP_235055437.1">
    <property type="nucleotide sequence ID" value="NZ_JAKFHA010000018.1"/>
</dbReference>
<accession>A0AA41Q3C2</accession>
<reference evidence="1" key="1">
    <citation type="submission" date="2022-01" db="EMBL/GenBank/DDBJ databases">
        <title>Genome-Based Taxonomic Classification of the Phylum Actinobacteria.</title>
        <authorList>
            <person name="Gao Y."/>
        </authorList>
    </citation>
    <scope>NUCLEOTIDE SEQUENCE</scope>
    <source>
        <strain evidence="1">KLBMP 8922</strain>
    </source>
</reference>
<dbReference type="AlphaFoldDB" id="A0AA41Q3C2"/>
<evidence type="ECO:0000313" key="2">
    <source>
        <dbReference type="Proteomes" id="UP001165378"/>
    </source>
</evidence>